<sequence>MNYRKFGNTSLRLSEVGFGAWGIGGPAMAGKVPIGWGNVDDQTSLEAIKTALDVGVNFFDTADFYGLGHSEHLLGKVLGNRKDVVLASKVGHRLDPNGGIYTDYSRQHIVHSCQESLRRLNRDVIDYYQLHTAKVADLEKGDCVEAMEQLKKQGKIRYWGLSLNTFEPAPEASYLYTHRIADGMQLVLNLMNQEALPIVEKSREMGYGILARMPLQFGLLTGKFSRSTQFSKDDHRVFRLPPELLARALDVLEQKVWPLCAKYGLTKTELAMSFILSFEGVSSVIPGIKTPRQAVENTSGFRYLDEEDRQYLRSLYPSPFEDLLGQ</sequence>
<dbReference type="Pfam" id="PF00248">
    <property type="entry name" value="Aldo_ket_red"/>
    <property type="match status" value="1"/>
</dbReference>
<proteinExistence type="predicted"/>
<accession>A0A1H7B257</accession>
<dbReference type="STRING" id="1416801.SAMN05192553_10987"/>
<dbReference type="CDD" id="cd19086">
    <property type="entry name" value="AKR_AKR11C1"/>
    <property type="match status" value="1"/>
</dbReference>
<dbReference type="InterPro" id="IPR036812">
    <property type="entry name" value="NAD(P)_OxRdtase_dom_sf"/>
</dbReference>
<dbReference type="EMBL" id="FNZH01000009">
    <property type="protein sequence ID" value="SEJ71548.1"/>
    <property type="molecule type" value="Genomic_DNA"/>
</dbReference>
<dbReference type="Proteomes" id="UP000199403">
    <property type="component" value="Unassembled WGS sequence"/>
</dbReference>
<reference evidence="3" key="1">
    <citation type="submission" date="2016-10" db="EMBL/GenBank/DDBJ databases">
        <authorList>
            <person name="Varghese N."/>
            <person name="Submissions S."/>
        </authorList>
    </citation>
    <scope>NUCLEOTIDE SEQUENCE [LARGE SCALE GENOMIC DNA]</scope>
    <source>
        <strain evidence="3">IBRC-M 10761</strain>
    </source>
</reference>
<organism evidence="2 3">
    <name type="scientific">Cyclobacterium xiamenense</name>
    <dbReference type="NCBI Taxonomy" id="1297121"/>
    <lineage>
        <taxon>Bacteria</taxon>
        <taxon>Pseudomonadati</taxon>
        <taxon>Bacteroidota</taxon>
        <taxon>Cytophagia</taxon>
        <taxon>Cytophagales</taxon>
        <taxon>Cyclobacteriaceae</taxon>
        <taxon>Cyclobacterium</taxon>
    </lineage>
</organism>
<dbReference type="PANTHER" id="PTHR43312">
    <property type="entry name" value="D-THREO-ALDOSE 1-DEHYDROGENASE"/>
    <property type="match status" value="1"/>
</dbReference>
<dbReference type="PANTHER" id="PTHR43312:SF1">
    <property type="entry name" value="NADP-DEPENDENT OXIDOREDUCTASE DOMAIN-CONTAINING PROTEIN"/>
    <property type="match status" value="1"/>
</dbReference>
<evidence type="ECO:0000313" key="3">
    <source>
        <dbReference type="Proteomes" id="UP000199403"/>
    </source>
</evidence>
<name>A0A1H7B257_9BACT</name>
<evidence type="ECO:0000313" key="2">
    <source>
        <dbReference type="EMBL" id="SEJ71548.1"/>
    </source>
</evidence>
<dbReference type="AlphaFoldDB" id="A0A1H7B257"/>
<protein>
    <submittedName>
        <fullName evidence="2">Predicted oxidoreductase</fullName>
    </submittedName>
</protein>
<feature type="domain" description="NADP-dependent oxidoreductase" evidence="1">
    <location>
        <begin position="16"/>
        <end position="315"/>
    </location>
</feature>
<dbReference type="Gene3D" id="3.20.20.100">
    <property type="entry name" value="NADP-dependent oxidoreductase domain"/>
    <property type="match status" value="1"/>
</dbReference>
<gene>
    <name evidence="2" type="ORF">SAMN05192553_10987</name>
</gene>
<dbReference type="RefSeq" id="WP_177179716.1">
    <property type="nucleotide sequence ID" value="NZ_FNZH01000009.1"/>
</dbReference>
<dbReference type="InterPro" id="IPR023210">
    <property type="entry name" value="NADP_OxRdtase_dom"/>
</dbReference>
<dbReference type="InterPro" id="IPR053135">
    <property type="entry name" value="AKR2_Oxidoreductase"/>
</dbReference>
<keyword evidence="3" id="KW-1185">Reference proteome</keyword>
<evidence type="ECO:0000259" key="1">
    <source>
        <dbReference type="Pfam" id="PF00248"/>
    </source>
</evidence>
<dbReference type="SUPFAM" id="SSF51430">
    <property type="entry name" value="NAD(P)-linked oxidoreductase"/>
    <property type="match status" value="1"/>
</dbReference>